<dbReference type="AlphaFoldDB" id="A0A0V0GX42"/>
<sequence>QQSKESKSLMIHQILLIAEDTIKQEVLRGENMQEDKFEENLTKGGNLAVIKKQNAITISDS</sequence>
<name>A0A0V0GX42_SOLCH</name>
<reference evidence="1" key="1">
    <citation type="submission" date="2015-12" db="EMBL/GenBank/DDBJ databases">
        <title>Gene expression during late stages of embryo sac development: a critical building block for successful pollen-pistil interactions.</title>
        <authorList>
            <person name="Liu Y."/>
            <person name="Joly V."/>
            <person name="Sabar M."/>
            <person name="Matton D.P."/>
        </authorList>
    </citation>
    <scope>NUCLEOTIDE SEQUENCE</scope>
</reference>
<accession>A0A0V0GX42</accession>
<protein>
    <submittedName>
        <fullName evidence="1">Putative ovule protein</fullName>
    </submittedName>
</protein>
<organism evidence="1">
    <name type="scientific">Solanum chacoense</name>
    <name type="common">Chaco potato</name>
    <dbReference type="NCBI Taxonomy" id="4108"/>
    <lineage>
        <taxon>Eukaryota</taxon>
        <taxon>Viridiplantae</taxon>
        <taxon>Streptophyta</taxon>
        <taxon>Embryophyta</taxon>
        <taxon>Tracheophyta</taxon>
        <taxon>Spermatophyta</taxon>
        <taxon>Magnoliopsida</taxon>
        <taxon>eudicotyledons</taxon>
        <taxon>Gunneridae</taxon>
        <taxon>Pentapetalae</taxon>
        <taxon>asterids</taxon>
        <taxon>lamiids</taxon>
        <taxon>Solanales</taxon>
        <taxon>Solanaceae</taxon>
        <taxon>Solanoideae</taxon>
        <taxon>Solaneae</taxon>
        <taxon>Solanum</taxon>
    </lineage>
</organism>
<dbReference type="EMBL" id="GEDG01029236">
    <property type="protein sequence ID" value="JAP12673.1"/>
    <property type="molecule type" value="Transcribed_RNA"/>
</dbReference>
<proteinExistence type="predicted"/>
<evidence type="ECO:0000313" key="1">
    <source>
        <dbReference type="EMBL" id="JAP12673.1"/>
    </source>
</evidence>
<feature type="non-terminal residue" evidence="1">
    <location>
        <position position="1"/>
    </location>
</feature>